<keyword evidence="3 6" id="KW-0238">DNA-binding</keyword>
<dbReference type="Pfam" id="PF03466">
    <property type="entry name" value="LysR_substrate"/>
    <property type="match status" value="1"/>
</dbReference>
<comment type="similarity">
    <text evidence="1">Belongs to the LysR transcriptional regulatory family.</text>
</comment>
<dbReference type="InterPro" id="IPR005119">
    <property type="entry name" value="LysR_subst-bd"/>
</dbReference>
<dbReference type="InterPro" id="IPR050950">
    <property type="entry name" value="HTH-type_LysR_regulators"/>
</dbReference>
<keyword evidence="7" id="KW-1185">Reference proteome</keyword>
<feature type="domain" description="HTH lysR-type" evidence="5">
    <location>
        <begin position="1"/>
        <end position="58"/>
    </location>
</feature>
<dbReference type="Gene3D" id="3.40.190.290">
    <property type="match status" value="1"/>
</dbReference>
<dbReference type="Pfam" id="PF00126">
    <property type="entry name" value="HTH_1"/>
    <property type="match status" value="1"/>
</dbReference>
<dbReference type="InterPro" id="IPR036390">
    <property type="entry name" value="WH_DNA-bd_sf"/>
</dbReference>
<evidence type="ECO:0000313" key="7">
    <source>
        <dbReference type="Proteomes" id="UP000697472"/>
    </source>
</evidence>
<evidence type="ECO:0000259" key="5">
    <source>
        <dbReference type="PROSITE" id="PS50931"/>
    </source>
</evidence>
<keyword evidence="2" id="KW-0805">Transcription regulation</keyword>
<dbReference type="PANTHER" id="PTHR30419:SF8">
    <property type="entry name" value="NITROGEN ASSIMILATION TRANSCRIPTIONAL ACTIVATOR-RELATED"/>
    <property type="match status" value="1"/>
</dbReference>
<dbReference type="SUPFAM" id="SSF53850">
    <property type="entry name" value="Periplasmic binding protein-like II"/>
    <property type="match status" value="1"/>
</dbReference>
<dbReference type="Gene3D" id="1.10.10.10">
    <property type="entry name" value="Winged helix-like DNA-binding domain superfamily/Winged helix DNA-binding domain"/>
    <property type="match status" value="1"/>
</dbReference>
<organism evidence="6 7">
    <name type="scientific">Streptococcus loxodontisalivarius</name>
    <dbReference type="NCBI Taxonomy" id="1349415"/>
    <lineage>
        <taxon>Bacteria</taxon>
        <taxon>Bacillati</taxon>
        <taxon>Bacillota</taxon>
        <taxon>Bacilli</taxon>
        <taxon>Lactobacillales</taxon>
        <taxon>Streptococcaceae</taxon>
        <taxon>Streptococcus</taxon>
    </lineage>
</organism>
<sequence length="297" mass="33419">MDIRVLNYFVTIVQTKSISNAAQALHITQPTLSRQIRDLEEELETVLFHRGSREIQLTEDGQYLYNRAIEILTLVNKTEHSIRHSHEVSGELYIGMAESQSLDIIAKAIKHLIDKYPGIKVHTRSGNGNRIQEELDQGILDFGITFGPYDDRKYDSLPIKNRDQWGVLLPKGHPLTQIDSLELKDIINYPLIVSGQSNIDFTALAGLGDYEIVATYDLLFNASLLVKEGLGIALCLGGVIPTDYDQSQLDFVSFALENTDPLQVIWTKQNRQSALAKAFLTSLEETLKENYSELKKG</sequence>
<dbReference type="InterPro" id="IPR036388">
    <property type="entry name" value="WH-like_DNA-bd_sf"/>
</dbReference>
<dbReference type="GO" id="GO:0003677">
    <property type="term" value="F:DNA binding"/>
    <property type="evidence" value="ECO:0007669"/>
    <property type="project" value="UniProtKB-KW"/>
</dbReference>
<evidence type="ECO:0000256" key="1">
    <source>
        <dbReference type="ARBA" id="ARBA00009437"/>
    </source>
</evidence>
<dbReference type="PROSITE" id="PS50931">
    <property type="entry name" value="HTH_LYSR"/>
    <property type="match status" value="1"/>
</dbReference>
<dbReference type="PANTHER" id="PTHR30419">
    <property type="entry name" value="HTH-TYPE TRANSCRIPTIONAL REGULATOR YBHD"/>
    <property type="match status" value="1"/>
</dbReference>
<comment type="caution">
    <text evidence="6">The sequence shown here is derived from an EMBL/GenBank/DDBJ whole genome shotgun (WGS) entry which is preliminary data.</text>
</comment>
<dbReference type="CDD" id="cd05466">
    <property type="entry name" value="PBP2_LTTR_substrate"/>
    <property type="match status" value="1"/>
</dbReference>
<reference evidence="6 7" key="1">
    <citation type="submission" date="2021-01" db="EMBL/GenBank/DDBJ databases">
        <title>Genomic Encyclopedia of Type Strains, Phase IV (KMG-IV): sequencing the most valuable type-strain genomes for metagenomic binning, comparative biology and taxonomic classification.</title>
        <authorList>
            <person name="Goeker M."/>
        </authorList>
    </citation>
    <scope>NUCLEOTIDE SEQUENCE [LARGE SCALE GENOMIC DNA]</scope>
    <source>
        <strain evidence="6 7">DSM 27382</strain>
    </source>
</reference>
<protein>
    <submittedName>
        <fullName evidence="6">DNA-binding transcriptional LysR family regulator</fullName>
    </submittedName>
</protein>
<dbReference type="InterPro" id="IPR000847">
    <property type="entry name" value="LysR_HTH_N"/>
</dbReference>
<gene>
    <name evidence="6" type="ORF">JOC28_000971</name>
</gene>
<name>A0ABS2PRK3_9STRE</name>
<evidence type="ECO:0000256" key="2">
    <source>
        <dbReference type="ARBA" id="ARBA00023015"/>
    </source>
</evidence>
<evidence type="ECO:0000256" key="4">
    <source>
        <dbReference type="ARBA" id="ARBA00023163"/>
    </source>
</evidence>
<proteinExistence type="inferred from homology"/>
<keyword evidence="4" id="KW-0804">Transcription</keyword>
<dbReference type="PRINTS" id="PR00039">
    <property type="entry name" value="HTHLYSR"/>
</dbReference>
<dbReference type="SUPFAM" id="SSF46785">
    <property type="entry name" value="Winged helix' DNA-binding domain"/>
    <property type="match status" value="1"/>
</dbReference>
<evidence type="ECO:0000256" key="3">
    <source>
        <dbReference type="ARBA" id="ARBA00023125"/>
    </source>
</evidence>
<evidence type="ECO:0000313" key="6">
    <source>
        <dbReference type="EMBL" id="MBM7642674.1"/>
    </source>
</evidence>
<dbReference type="Proteomes" id="UP000697472">
    <property type="component" value="Unassembled WGS sequence"/>
</dbReference>
<accession>A0ABS2PRK3</accession>
<dbReference type="EMBL" id="JAFBEH010000017">
    <property type="protein sequence ID" value="MBM7642674.1"/>
    <property type="molecule type" value="Genomic_DNA"/>
</dbReference>
<dbReference type="RefSeq" id="WP_205009515.1">
    <property type="nucleotide sequence ID" value="NZ_JAFBEH010000017.1"/>
</dbReference>